<name>A0A840I4S6_9PROT</name>
<comment type="function">
    <text evidence="9">Catalyzes the 2-thiolation of uridine at the wobble position (U34) of tRNA, leading to the formation of s(2)U34.</text>
</comment>
<dbReference type="Pfam" id="PF20259">
    <property type="entry name" value="tRNA_Me_trans_M"/>
    <property type="match status" value="1"/>
</dbReference>
<keyword evidence="7" id="KW-1015">Disulfide bond</keyword>
<feature type="site" description="Interaction with tRNA" evidence="9">
    <location>
        <position position="146"/>
    </location>
</feature>
<keyword evidence="6 9" id="KW-0694">RNA-binding</keyword>
<evidence type="ECO:0000313" key="13">
    <source>
        <dbReference type="Proteomes" id="UP000563524"/>
    </source>
</evidence>
<proteinExistence type="inferred from homology"/>
<gene>
    <name evidence="9" type="primary">mnmA</name>
    <name evidence="12" type="ORF">GGQ59_002510</name>
</gene>
<feature type="active site" description="Nucleophile" evidence="9">
    <location>
        <position position="121"/>
    </location>
</feature>
<keyword evidence="1 9" id="KW-0820">tRNA-binding</keyword>
<comment type="similarity">
    <text evidence="9">Belongs to the MnmA/TRMU family.</text>
</comment>
<dbReference type="GO" id="GO:0002143">
    <property type="term" value="P:tRNA wobble position uridine thiolation"/>
    <property type="evidence" value="ECO:0007669"/>
    <property type="project" value="TreeGrafter"/>
</dbReference>
<dbReference type="Proteomes" id="UP000563524">
    <property type="component" value="Unassembled WGS sequence"/>
</dbReference>
<evidence type="ECO:0000256" key="7">
    <source>
        <dbReference type="ARBA" id="ARBA00023157"/>
    </source>
</evidence>
<keyword evidence="2 9" id="KW-0808">Transferase</keyword>
<dbReference type="AlphaFoldDB" id="A0A840I4S6"/>
<dbReference type="CDD" id="cd01998">
    <property type="entry name" value="MnmA_TRMU-like"/>
    <property type="match status" value="1"/>
</dbReference>
<dbReference type="EMBL" id="JACHOB010000006">
    <property type="protein sequence ID" value="MBB4659966.1"/>
    <property type="molecule type" value="Genomic_DNA"/>
</dbReference>
<keyword evidence="3 9" id="KW-0819">tRNA processing</keyword>
<keyword evidence="5 9" id="KW-0067">ATP-binding</keyword>
<organism evidence="12 13">
    <name type="scientific">Parvularcula dongshanensis</name>
    <dbReference type="NCBI Taxonomy" id="1173995"/>
    <lineage>
        <taxon>Bacteria</taxon>
        <taxon>Pseudomonadati</taxon>
        <taxon>Pseudomonadota</taxon>
        <taxon>Alphaproteobacteria</taxon>
        <taxon>Parvularculales</taxon>
        <taxon>Parvularculaceae</taxon>
        <taxon>Parvularcula</taxon>
    </lineage>
</organism>
<dbReference type="SUPFAM" id="SSF52402">
    <property type="entry name" value="Adenine nucleotide alpha hydrolases-like"/>
    <property type="match status" value="1"/>
</dbReference>
<evidence type="ECO:0000256" key="1">
    <source>
        <dbReference type="ARBA" id="ARBA00022555"/>
    </source>
</evidence>
<comment type="caution">
    <text evidence="12">The sequence shown here is derived from an EMBL/GenBank/DDBJ whole genome shotgun (WGS) entry which is preliminary data.</text>
</comment>
<keyword evidence="9" id="KW-0963">Cytoplasm</keyword>
<dbReference type="GO" id="GO:0005737">
    <property type="term" value="C:cytoplasm"/>
    <property type="evidence" value="ECO:0007669"/>
    <property type="project" value="UniProtKB-SubCell"/>
</dbReference>
<feature type="active site" description="Cysteine persulfide intermediate" evidence="9">
    <location>
        <position position="217"/>
    </location>
</feature>
<evidence type="ECO:0000313" key="12">
    <source>
        <dbReference type="EMBL" id="MBB4659966.1"/>
    </source>
</evidence>
<keyword evidence="4 9" id="KW-0547">Nucleotide-binding</keyword>
<dbReference type="GO" id="GO:0000049">
    <property type="term" value="F:tRNA binding"/>
    <property type="evidence" value="ECO:0007669"/>
    <property type="project" value="UniProtKB-KW"/>
</dbReference>
<dbReference type="EC" id="2.8.1.13" evidence="9"/>
<dbReference type="Pfam" id="PF03054">
    <property type="entry name" value="tRNA_Me_trans"/>
    <property type="match status" value="1"/>
</dbReference>
<feature type="binding site" evidence="9">
    <location>
        <position position="145"/>
    </location>
    <ligand>
        <name>ATP</name>
        <dbReference type="ChEBI" id="CHEBI:30616"/>
    </ligand>
</feature>
<dbReference type="PANTHER" id="PTHR11933:SF5">
    <property type="entry name" value="MITOCHONDRIAL TRNA-SPECIFIC 2-THIOURIDYLASE 1"/>
    <property type="match status" value="1"/>
</dbReference>
<dbReference type="Pfam" id="PF20258">
    <property type="entry name" value="tRNA_Me_trans_C"/>
    <property type="match status" value="1"/>
</dbReference>
<feature type="region of interest" description="Interaction with tRNA" evidence="9">
    <location>
        <begin position="167"/>
        <end position="169"/>
    </location>
</feature>
<dbReference type="InterPro" id="IPR046884">
    <property type="entry name" value="MnmA-like_central"/>
</dbReference>
<feature type="site" description="Interaction with tRNA" evidence="9">
    <location>
        <position position="356"/>
    </location>
</feature>
<sequence>MTETPLTDAAAAALDLGVPKGSRVVVAMSGGVDSSVTAALVARAGYEAVGITLQLYDHGVAIQKKGACCAGQDIADARAVADRLGIPHYVLDYEDRFGAAVMEDFAETYLAGATPIPCVRCNERVKFKDLLETSRELGAEAMATGHYIRRALGPDGPELRRAADASKDQSYFLFSTTPAQLDFLRFPLGEMPKAQVRALAAELGLVVADKPDSQDICFVPEGKYTSVVERLRPGAVEPGEIVTQDGTVLGRHPGVIHYTVGQRRGLEIGGLSEPLYVLRLDAERRQVVVGPREALAKARVRLKELNWLGGGAFPSGARVAVKLRSTRPPAPAVTGRDKRGPFVDLDAAQEGVAPGQACVFYSADTQHDRVLGGGWIEAAETLAPLTA</sequence>
<evidence type="ECO:0000256" key="4">
    <source>
        <dbReference type="ARBA" id="ARBA00022741"/>
    </source>
</evidence>
<dbReference type="InterPro" id="IPR023382">
    <property type="entry name" value="MnmA-like_central_sf"/>
</dbReference>
<evidence type="ECO:0000256" key="2">
    <source>
        <dbReference type="ARBA" id="ARBA00022679"/>
    </source>
</evidence>
<feature type="binding site" evidence="9">
    <location>
        <begin position="27"/>
        <end position="34"/>
    </location>
    <ligand>
        <name>ATP</name>
        <dbReference type="ChEBI" id="CHEBI:30616"/>
    </ligand>
</feature>
<dbReference type="InterPro" id="IPR046885">
    <property type="entry name" value="MnmA-like_C"/>
</dbReference>
<evidence type="ECO:0000256" key="3">
    <source>
        <dbReference type="ARBA" id="ARBA00022694"/>
    </source>
</evidence>
<dbReference type="Gene3D" id="2.30.30.280">
    <property type="entry name" value="Adenine nucleotide alpha hydrolases-like domains"/>
    <property type="match status" value="1"/>
</dbReference>
<accession>A0A840I4S6</accession>
<dbReference type="NCBIfam" id="TIGR00420">
    <property type="entry name" value="trmU"/>
    <property type="match status" value="1"/>
</dbReference>
<feature type="domain" description="tRNA-specific 2-thiouridylase MnmA-like central" evidence="11">
    <location>
        <begin position="236"/>
        <end position="290"/>
    </location>
</feature>
<evidence type="ECO:0000259" key="11">
    <source>
        <dbReference type="Pfam" id="PF20259"/>
    </source>
</evidence>
<dbReference type="Gene3D" id="2.40.30.10">
    <property type="entry name" value="Translation factors"/>
    <property type="match status" value="1"/>
</dbReference>
<dbReference type="FunFam" id="3.40.50.620:FF:000115">
    <property type="entry name" value="tRNA-specific 2-thiouridylase MnmA"/>
    <property type="match status" value="1"/>
</dbReference>
<dbReference type="RefSeq" id="WP_183819107.1">
    <property type="nucleotide sequence ID" value="NZ_JACHOB010000006.1"/>
</dbReference>
<dbReference type="FunFam" id="2.30.30.280:FF:000001">
    <property type="entry name" value="tRNA-specific 2-thiouridylase MnmA"/>
    <property type="match status" value="1"/>
</dbReference>
<dbReference type="InterPro" id="IPR014729">
    <property type="entry name" value="Rossmann-like_a/b/a_fold"/>
</dbReference>
<dbReference type="InterPro" id="IPR004506">
    <property type="entry name" value="MnmA-like"/>
</dbReference>
<dbReference type="GO" id="GO:0005524">
    <property type="term" value="F:ATP binding"/>
    <property type="evidence" value="ECO:0007669"/>
    <property type="project" value="UniProtKB-KW"/>
</dbReference>
<comment type="subcellular location">
    <subcellularLocation>
        <location evidence="9">Cytoplasm</location>
    </subcellularLocation>
</comment>
<dbReference type="Gene3D" id="3.40.50.620">
    <property type="entry name" value="HUPs"/>
    <property type="match status" value="1"/>
</dbReference>
<reference evidence="12 13" key="1">
    <citation type="submission" date="2020-08" db="EMBL/GenBank/DDBJ databases">
        <title>Genomic Encyclopedia of Type Strains, Phase IV (KMG-IV): sequencing the most valuable type-strain genomes for metagenomic binning, comparative biology and taxonomic classification.</title>
        <authorList>
            <person name="Goeker M."/>
        </authorList>
    </citation>
    <scope>NUCLEOTIDE SEQUENCE [LARGE SCALE GENOMIC DNA]</scope>
    <source>
        <strain evidence="12 13">DSM 102850</strain>
    </source>
</reference>
<protein>
    <recommendedName>
        <fullName evidence="9">tRNA-specific 2-thiouridylase MnmA</fullName>
        <ecNumber evidence="9">2.8.1.13</ecNumber>
    </recommendedName>
</protein>
<comment type="caution">
    <text evidence="9">Lacks conserved residue(s) required for the propagation of feature annotation.</text>
</comment>
<dbReference type="NCBIfam" id="NF001138">
    <property type="entry name" value="PRK00143.1"/>
    <property type="match status" value="1"/>
</dbReference>
<keyword evidence="13" id="KW-1185">Reference proteome</keyword>
<evidence type="ECO:0000256" key="9">
    <source>
        <dbReference type="HAMAP-Rule" id="MF_00144"/>
    </source>
</evidence>
<feature type="binding site" evidence="9">
    <location>
        <position position="53"/>
    </location>
    <ligand>
        <name>ATP</name>
        <dbReference type="ChEBI" id="CHEBI:30616"/>
    </ligand>
</feature>
<evidence type="ECO:0000256" key="5">
    <source>
        <dbReference type="ARBA" id="ARBA00022840"/>
    </source>
</evidence>
<evidence type="ECO:0000256" key="8">
    <source>
        <dbReference type="ARBA" id="ARBA00051542"/>
    </source>
</evidence>
<dbReference type="GO" id="GO:0103016">
    <property type="term" value="F:tRNA-uridine 2-sulfurtransferase activity"/>
    <property type="evidence" value="ECO:0007669"/>
    <property type="project" value="UniProtKB-EC"/>
</dbReference>
<dbReference type="HAMAP" id="MF_00144">
    <property type="entry name" value="tRNA_thiouridyl_MnmA"/>
    <property type="match status" value="1"/>
</dbReference>
<comment type="catalytic activity">
    <reaction evidence="8 9">
        <text>S-sulfanyl-L-cysteinyl-[protein] + uridine(34) in tRNA + AH2 + ATP = 2-thiouridine(34) in tRNA + L-cysteinyl-[protein] + A + AMP + diphosphate + H(+)</text>
        <dbReference type="Rhea" id="RHEA:47032"/>
        <dbReference type="Rhea" id="RHEA-COMP:10131"/>
        <dbReference type="Rhea" id="RHEA-COMP:11726"/>
        <dbReference type="Rhea" id="RHEA-COMP:11727"/>
        <dbReference type="Rhea" id="RHEA-COMP:11728"/>
        <dbReference type="ChEBI" id="CHEBI:13193"/>
        <dbReference type="ChEBI" id="CHEBI:15378"/>
        <dbReference type="ChEBI" id="CHEBI:17499"/>
        <dbReference type="ChEBI" id="CHEBI:29950"/>
        <dbReference type="ChEBI" id="CHEBI:30616"/>
        <dbReference type="ChEBI" id="CHEBI:33019"/>
        <dbReference type="ChEBI" id="CHEBI:61963"/>
        <dbReference type="ChEBI" id="CHEBI:65315"/>
        <dbReference type="ChEBI" id="CHEBI:87170"/>
        <dbReference type="ChEBI" id="CHEBI:456215"/>
        <dbReference type="EC" id="2.8.1.13"/>
    </reaction>
</comment>
<evidence type="ECO:0000256" key="6">
    <source>
        <dbReference type="ARBA" id="ARBA00022884"/>
    </source>
</evidence>
<evidence type="ECO:0000259" key="10">
    <source>
        <dbReference type="Pfam" id="PF20258"/>
    </source>
</evidence>
<feature type="domain" description="tRNA-specific 2-thiouridylase MnmA-like C-terminal" evidence="10">
    <location>
        <begin position="300"/>
        <end position="376"/>
    </location>
</feature>
<dbReference type="PANTHER" id="PTHR11933">
    <property type="entry name" value="TRNA 5-METHYLAMINOMETHYL-2-THIOURIDYLATE -METHYLTRANSFERASE"/>
    <property type="match status" value="1"/>
</dbReference>